<protein>
    <submittedName>
        <fullName evidence="5">Nonribosomal peptide synthetase 2</fullName>
    </submittedName>
</protein>
<keyword evidence="3" id="KW-0436">Ligase</keyword>
<evidence type="ECO:0000256" key="3">
    <source>
        <dbReference type="ARBA" id="ARBA00022598"/>
    </source>
</evidence>
<dbReference type="Pfam" id="PF00668">
    <property type="entry name" value="Condensation"/>
    <property type="match status" value="6"/>
</dbReference>
<gene>
    <name evidence="5" type="ORF">PT974_01837</name>
</gene>
<proteinExistence type="predicted"/>
<sequence>MDPNGLSILNPNPIRLPGPTLLHELIASPSDSTALEYLNESRIISYSYRDLHDAADILAARLSLARGHVEGPFVVPVLIRQSPQLYIAFFILKDISATVIVVSEELESLIPYQGGGVQVLLVDGKDSDVTLDLESVNHRIPTPNDLAYVMYTSGSTGVPKGVGISHLAVSQALLAHDRHIPAFSRFLQFAAPTFDVSVFEIFFPWFRSCTLICVSRDELLNDLPTVLQDMRIDACELTPTVAASLLRRRENAPNLKLLLTIGEMLNVSVVEEFGGDDDRESLLWAMYGPTEATIHCTLQEKFSSKSSRNNIGVPLDTVSCFVIEPAEDPKQSTHFNLLPRGEVGELAVGGHQLADGYVNRPEQTSSAFISSPYGRVYRTGDKARINADGTLECLGRLSEGQVKLRGQRLELGEVEAAVLRTPGCHGAVAAVVDSILVVFCAIDDGVSEEAIMGCCRRWLPQFMVPGGLVLLEDFPRLPSGKVDRKKLQADYQMLKSDILEDDEVSEIFPETEELILSVISEALDLEVNKRMTLASAGVDSLKAIKVASSLRASGFEMSAAKLLMLKNISDILVTVRPFAKATKQTEGDEHSLLEDLHHIAAGNAALEQVRGRVEDILPCSPLQTALLAETARHPEAYWNEIELEADVGITADQLSSAIHELTTYNEILRAGFVQWKSGLATVIFGTFDKERINIVDSFHHPDISSFDELLYPFRVQIQDGGHTDGAQVLMHVHHAIYDGWSMDIMWSDLSKLLGGAKLLPRQQFRSLIKFSQNISISQSDDDKAFWSDYLLDWNKPLFPKLSVQAATSSQTMVKRDILDIPVAFVNQVAQETDCSAQVYFQAAVAIVWGGIVGSSDVLIGSVTSGRTLPIDGIEGILGPFIASMPLRVDLDKSATALEVLMSIKSDNRKITEHSTLPLLEIRKLIGGQNADSLYDVLFVYQQSLYTDQRKENLVKETRHLDRLETKLLFEVEPHDDCFTLQATYHSASFPLEVVDHLVEQIKEVFGHLLSCHGESISSLRNAIRTKQSVHNEIPEVFNEAWDLATLFEDAAARNPDADAICFSTSLSTIPMTATTMSFGALSRHSNQIANLLLDQGAEPGQAVAAIMEKSPLLYASILGVAKAGCAYLPLLPSTPMSQVQAIFASAKTAWCLIDKSSAPAFQGIKGVQFVDIESYNLDFISDQSPNIPVDNSRLAYVTYTSGTNGVPKGVSVTQKNIVSNVLHLGSTFPTAQNNLPRFLQTCSQASGAFASEIFLAWHMEMCLYAASDNDLFVDLERAIRQFRITHLSLTPSIASFIDPRNVPDIEYLVTAGEPMTASVLDRWSELLWQGYGTPETTNMCSVKRIKHGEHIEHLGRVFPNTSVFVTIPGSLEIVPIGWVGEFCFGGDQIAAGYLNMPELTAEKFANHSKFGRIYRSGDVGRMLPDGSLIILGQLDDRLNLGGQRIETAEVTRIITGTSLAVEAVTMVIRPQSGSPDQLVSFYVGRKSDGEFRALEIDAETHYSLLAQLLSRLPAYMIPSYLVHISRMPLTLNGKVDRQRLRSMFETFSKDYLKAASNTTVDQQESKGSEIESLIADIIAGSLNIPRSRVGRWTPFAKLGLESISAIGVARDLSLQLNARVAVSTILQNPTVSQLGRCINVTPLPNGHVPTSYFSESFLGEVHKDFKDDGFDVAEVLPCSPLQEAMLSHGQDSYYNKTLLRLHIEPDEMRHFWDAIVTRHDILRTCFVTTSDSTYPIAQVVLSGWTVSWKHFNVNALSLHGAIHDHLKCLPDPLDTKTPPLSLAIIQNKGSRFLSFICHHALYDGVAMEVLWREVETLAHGNTLPPQVPYRPFLQEMLTLPNDTEQFWGNNLRRFSTPGLFAQPSRGHIVQSLHTSSLDVPYNEVQNRIRSLGTSLLSICQAAWAQVLSACLNTPDICFGCVMSGRTLGIDGLDRLVAPCFNTIPVRQDLSVKSQNGELAKSFQRLNSDLLRYQFTPLRLIQKVVGSQGRKLFDTLLILQQPLQNMDDRIWTLEEDSGEMDIPVVCEVVPCPGLNSVVVNMHYHMGIVDEDAAAALSDAFKHFFRVILDSPAAVADRNSLPPATLSSLVKLTPRQKKIRISDSNSQENEKWSESETRVRRVLSDLSGTPIHKVRRDTSIFQLGLDSINAVQVASILRRQGFAVSASDVVECQNCRKLAEKLAKSQKADLPRPSYDLDKFSKDILSQEIDRLPQISDVEAILPCTPIQCAMLTSFTQSHGEHYLNMASYAIDEGVTKSALTTAWHALRTRHPMLRAGFLSVQHKDSSFAMVRYRDTASIVLNDQSIRELEESIDLIGWKRDAALDILDALHLPPWRIAIASKDGGLSVNVSTRPITAEVPPVEPALQAILVESLKSQNGAQNFWTEKAEGTVVNTFPIMTPLREDHRTILSHEATSAIKFSLLQSATQQQGVSIQAIIQAAWTRVLSSYLGEDSVVFGVTLSGRTTDETKDAPFPCLTTVPIITTNQASNRRLVNSMMQYNKDLHKHQFAPLGQVQKWLGHPATPVFDTLLVYQKLDKDQTLARPWRLINDDANVDYPISLEIEPMGNQIRLCVTFFSDVLPLEQAKLLVGQFDAMMAHIATKPDDHEDGFYYGRPDIFAVTPPAMPVIPAPVEFLHQFVEERALSHPHDIALEFVGRFEGEIPIKQTWTYAEFDAMGNRVANMLTSEATVRSIVAIHFDKCPEAYISILGILKAGCSFAALDPSAPKSRKEFIMSDSKAPCLLTSTQTTIDFDASSKLIRIDLEKLNQYSPEQRDLGAKFTPDATCYCLYTSGTTGTPKGCEITHENCVQGMMAFQDMFKGHWQDDSRCLQFAALHFDVSVLEQYWSWSVGITVVAAPRDVILDDLIASINRLGITHIDLTPSLARLTHPDEVPGLCKGVFITGGESLKQEILDAWGPKAVIYNAYGPTEATIGVTMYQRVPINGRPSNIGKQFLNVGSYVFRKGTEIPVLRGAVGELCVSGKLVGKGYLNRQELTEERFPTLSEFDEKIYRTGDLVRILHDGCFDFLGRADDQVKLRGQRLEIGEINHVIRTGAPEIKDVATIVMRHGSGGKDVLVSFLVGKQERKGGLTVLDDDDELGIKARTACRAKLPGYMIPTYFLVLPYIPLSPNNKVESKELKQLFNGLSHEQLMALTAIKSSSYRVDTVASRRVMENLAEFCQIDENSIKDTTSIFDLGIDSITALQLSTFFRSRGLGSCSPALLLRNPMVADLSIALSGDGASISTEHLVRESKQTIQASQHRHLALVCRVLKTQPKDIEYIAPCSALQQGILSKSMTSDVRGTYFNSFELDLEEGTSTERLESAWKELVASQAILRTCFVKTADGYIQAALKGQDFPWRELEAESEADIGVITAKARQDWIERNDDHVKIPFELVFISGPGIRRLVIHIFHALYDGNSFDLMMQQIRAKYYEQPTPSAPSFLEALSHGPLWRHDDSRTFWTTHLQNWGPSLVPGLSTPTNGDAILATKVIGGETLEKVRRKHNVTLQSVVMALWTSVLQQYFPDGLSMGVIVAGRSINLENVENTIGPLFNTVPFFNQSLQSQSWESLIRRCHDFNTSILPFQHVPLKSIQKWCSGGRPLFDNLFVFELERNASLDELDLWTIKDGPLNPDYALALEAKRMRGGDVQLSLVAQGHIANAEKLQDILQRVEEGVASMAADEPLQLDEKYERGANQVNSPQDIVNGNVRETDQASFEWTDQALAIRDVVAALADASAEDVTPTRTMLELGLDSIDVIQLSAKLRSKGINLSASSIMRQQTIERMVHSIEIQVNGLQEDSLEDPLEDMTQKLWEYAKGKGIELGDVEAILPPTHLQESMVAGMIHSDFEWYFNHDLLEIASGMNILKLREAWVQVITHSPILRTGFLEIDDRQLDMGYCQIIHKPSTVNIEVCQVASLSEVDQLTQDAKEEAKDKHGVDGLLHIKLVTCQDRSYVLVSIAHALYDGWSLDLLYRDLETAYNGELGTRPTAKLFIRKMIASQTEDESRFWAGYLDGVAPTLVPESREPTSSVTILHRRESASVKKMSAISDFCKKQNITSQTLFQACWAVVLAHRTRTLDITFGVVLSGRDFEGAEDLMFPTINTVPLRCILHGKSSEFLAYLEAVMMDIRDHQAYPLRKIQASAHLSGAELFNTLFILQKVPGQTSSEPLLKSVGGSSAVDYPVCVEAEAVADELIWRVACQAQFLTEAETEELVKDLDHTLQFMMKSDVSEILSFSDERVSICSLSQVALSDDRSNDGPLPKDLIKSEPLDETALSIRKVLAYVSDIPEESIPANASLYHLGLDSISALKVCSLLRKEGININPRDLIKATSFAQMARFAVQRSQDHGQEQSDAVQVWEVPQYVDVDSILAGADIEKEDVDFILPALPMQVYMISAWQNAQGSVFFPEFRYSIDGAYGIERIKSAWESLVAQLPILRTRFLATRSKVLPFIQLALRPGGKALGDDDAIKLVHFNVTEDESGQRAIIRLKIHHALYDGVSLPAMIQQLFDTLQGNSASFEQSTQHWSQFAIQPTLDKARQARRAFWTEYLRNIPQTDNNLTSAGAARVSYLKKTALPDISHLRALGTQHGVGIQSLFFAAYTKTLLAQSANGKQTVVFSIYLANRANEQVPQTYPTLNLVPLKVTAALQDDLVDIAQTIQADLHYIHSESRADVGLWEIAEWTGVAVDSFVNFLSLGQDTMEMSTSPEGFKLMAPSEDKSVDSAEHEGDGILSHNWIRNNMVREAFPVAIDVEASIRDHDLDIGVFGSRRRIHDDEAAKLVEDIVRHLEDIGDR</sequence>
<dbReference type="InterPro" id="IPR006162">
    <property type="entry name" value="Ppantetheine_attach_site"/>
</dbReference>
<feature type="domain" description="Carrier" evidence="4">
    <location>
        <begin position="2108"/>
        <end position="2184"/>
    </location>
</feature>
<dbReference type="InterPro" id="IPR020806">
    <property type="entry name" value="PKS_PP-bd"/>
</dbReference>
<dbReference type="CDD" id="cd05918">
    <property type="entry name" value="A_NRPS_SidN3_like"/>
    <property type="match status" value="1"/>
</dbReference>
<evidence type="ECO:0000313" key="5">
    <source>
        <dbReference type="EMBL" id="KAK5996502.1"/>
    </source>
</evidence>
<feature type="domain" description="Carrier" evidence="4">
    <location>
        <begin position="4265"/>
        <end position="4341"/>
    </location>
</feature>
<evidence type="ECO:0000313" key="6">
    <source>
        <dbReference type="Proteomes" id="UP001338125"/>
    </source>
</evidence>
<evidence type="ECO:0000259" key="4">
    <source>
        <dbReference type="PROSITE" id="PS50075"/>
    </source>
</evidence>
<feature type="domain" description="Carrier" evidence="4">
    <location>
        <begin position="1565"/>
        <end position="1642"/>
    </location>
</feature>
<dbReference type="NCBIfam" id="NF003417">
    <property type="entry name" value="PRK04813.1"/>
    <property type="match status" value="3"/>
</dbReference>
<feature type="domain" description="Carrier" evidence="4">
    <location>
        <begin position="3716"/>
        <end position="3789"/>
    </location>
</feature>
<dbReference type="Gene3D" id="1.10.1200.10">
    <property type="entry name" value="ACP-like"/>
    <property type="match status" value="5"/>
</dbReference>
<dbReference type="InterPro" id="IPR045851">
    <property type="entry name" value="AMP-bd_C_sf"/>
</dbReference>
<keyword evidence="6" id="KW-1185">Reference proteome</keyword>
<feature type="domain" description="Carrier" evidence="4">
    <location>
        <begin position="3165"/>
        <end position="3239"/>
    </location>
</feature>
<evidence type="ECO:0000256" key="1">
    <source>
        <dbReference type="ARBA" id="ARBA00022450"/>
    </source>
</evidence>
<dbReference type="PROSITE" id="PS00455">
    <property type="entry name" value="AMP_BINDING"/>
    <property type="match status" value="1"/>
</dbReference>
<keyword evidence="2" id="KW-0597">Phosphoprotein</keyword>
<dbReference type="InterPro" id="IPR001242">
    <property type="entry name" value="Condensation_dom"/>
</dbReference>
<name>A0ABR0SWK5_9HYPO</name>
<dbReference type="Gene3D" id="3.30.300.30">
    <property type="match status" value="3"/>
</dbReference>
<dbReference type="InterPro" id="IPR023213">
    <property type="entry name" value="CAT-like_dom_sf"/>
</dbReference>
<dbReference type="NCBIfam" id="TIGR01733">
    <property type="entry name" value="AA-adenyl-dom"/>
    <property type="match status" value="1"/>
</dbReference>
<accession>A0ABR0SWK5</accession>
<dbReference type="InterPro" id="IPR010071">
    <property type="entry name" value="AA_adenyl_dom"/>
</dbReference>
<keyword evidence="1" id="KW-0596">Phosphopantetheine</keyword>
<dbReference type="Pfam" id="PF00501">
    <property type="entry name" value="AMP-binding"/>
    <property type="match status" value="3"/>
</dbReference>
<dbReference type="InterPro" id="IPR009081">
    <property type="entry name" value="PP-bd_ACP"/>
</dbReference>
<dbReference type="EMBL" id="JAVFKD010000002">
    <property type="protein sequence ID" value="KAK5996502.1"/>
    <property type="molecule type" value="Genomic_DNA"/>
</dbReference>
<dbReference type="Pfam" id="PF00550">
    <property type="entry name" value="PP-binding"/>
    <property type="match status" value="5"/>
</dbReference>
<dbReference type="InterPro" id="IPR000873">
    <property type="entry name" value="AMP-dep_synth/lig_dom"/>
</dbReference>
<dbReference type="InterPro" id="IPR036736">
    <property type="entry name" value="ACP-like_sf"/>
</dbReference>
<evidence type="ECO:0000256" key="2">
    <source>
        <dbReference type="ARBA" id="ARBA00022553"/>
    </source>
</evidence>
<organism evidence="5 6">
    <name type="scientific">Cladobotryum mycophilum</name>
    <dbReference type="NCBI Taxonomy" id="491253"/>
    <lineage>
        <taxon>Eukaryota</taxon>
        <taxon>Fungi</taxon>
        <taxon>Dikarya</taxon>
        <taxon>Ascomycota</taxon>
        <taxon>Pezizomycotina</taxon>
        <taxon>Sordariomycetes</taxon>
        <taxon>Hypocreomycetidae</taxon>
        <taxon>Hypocreales</taxon>
        <taxon>Hypocreaceae</taxon>
        <taxon>Cladobotryum</taxon>
    </lineage>
</organism>
<dbReference type="InterPro" id="IPR042099">
    <property type="entry name" value="ANL_N_sf"/>
</dbReference>
<dbReference type="Gene3D" id="3.30.559.10">
    <property type="entry name" value="Chloramphenicol acetyltransferase-like domain"/>
    <property type="match status" value="6"/>
</dbReference>
<comment type="caution">
    <text evidence="5">The sequence shown here is derived from an EMBL/GenBank/DDBJ whole genome shotgun (WGS) entry which is preliminary data.</text>
</comment>
<dbReference type="Proteomes" id="UP001338125">
    <property type="component" value="Unassembled WGS sequence"/>
</dbReference>
<dbReference type="CDD" id="cd19542">
    <property type="entry name" value="CT_NRPS-like"/>
    <property type="match status" value="1"/>
</dbReference>
<dbReference type="Gene3D" id="3.30.559.30">
    <property type="entry name" value="Nonribosomal peptide synthetase, condensation domain"/>
    <property type="match status" value="6"/>
</dbReference>
<dbReference type="InterPro" id="IPR020845">
    <property type="entry name" value="AMP-binding_CS"/>
</dbReference>
<dbReference type="PROSITE" id="PS00012">
    <property type="entry name" value="PHOSPHOPANTETHEINE"/>
    <property type="match status" value="6"/>
</dbReference>
<dbReference type="SMART" id="SM00823">
    <property type="entry name" value="PKS_PP"/>
    <property type="match status" value="5"/>
</dbReference>
<dbReference type="Gene3D" id="3.40.50.12780">
    <property type="entry name" value="N-terminal domain of ligase-like"/>
    <property type="match status" value="3"/>
</dbReference>
<dbReference type="PROSITE" id="PS50075">
    <property type="entry name" value="CARRIER"/>
    <property type="match status" value="5"/>
</dbReference>
<dbReference type="SUPFAM" id="SSF47336">
    <property type="entry name" value="ACP-like"/>
    <property type="match status" value="5"/>
</dbReference>
<reference evidence="5 6" key="1">
    <citation type="submission" date="2024-01" db="EMBL/GenBank/DDBJ databases">
        <title>Complete genome of Cladobotryum mycophilum ATHUM6906.</title>
        <authorList>
            <person name="Christinaki A.C."/>
            <person name="Myridakis A.I."/>
            <person name="Kouvelis V.N."/>
        </authorList>
    </citation>
    <scope>NUCLEOTIDE SEQUENCE [LARGE SCALE GENOMIC DNA]</scope>
    <source>
        <strain evidence="5 6">ATHUM6906</strain>
    </source>
</reference>
<dbReference type="PANTHER" id="PTHR45527">
    <property type="entry name" value="NONRIBOSOMAL PEPTIDE SYNTHETASE"/>
    <property type="match status" value="1"/>
</dbReference>
<dbReference type="SUPFAM" id="SSF52777">
    <property type="entry name" value="CoA-dependent acyltransferases"/>
    <property type="match status" value="12"/>
</dbReference>
<dbReference type="PANTHER" id="PTHR45527:SF1">
    <property type="entry name" value="FATTY ACID SYNTHASE"/>
    <property type="match status" value="1"/>
</dbReference>
<dbReference type="SUPFAM" id="SSF56801">
    <property type="entry name" value="Acetyl-CoA synthetase-like"/>
    <property type="match status" value="3"/>
</dbReference>